<sequence>LLGEVWAERPRVVFAQLAGRAVPVSKDDGLPRLCRHGIPHDGERQPPGRHAVRATGAGPRDCAHVFPVLYGHQREPLRLHGRGLGYYV</sequence>
<feature type="region of interest" description="Disordered" evidence="1">
    <location>
        <begin position="37"/>
        <end position="56"/>
    </location>
</feature>
<protein>
    <submittedName>
        <fullName evidence="2">Uncharacterized protein</fullName>
    </submittedName>
</protein>
<proteinExistence type="predicted"/>
<evidence type="ECO:0000313" key="2">
    <source>
        <dbReference type="EMBL" id="GFD55075.1"/>
    </source>
</evidence>
<reference evidence="2" key="1">
    <citation type="journal article" date="2019" name="Sci. Rep.">
        <title>Draft genome of Tanacetum cinerariifolium, the natural source of mosquito coil.</title>
        <authorList>
            <person name="Yamashiro T."/>
            <person name="Shiraishi A."/>
            <person name="Satake H."/>
            <person name="Nakayama K."/>
        </authorList>
    </citation>
    <scope>NUCLEOTIDE SEQUENCE</scope>
</reference>
<dbReference type="EMBL" id="BKCJ011813699">
    <property type="protein sequence ID" value="GFD55075.1"/>
    <property type="molecule type" value="Genomic_DNA"/>
</dbReference>
<name>A0A699X5L0_TANCI</name>
<feature type="non-terminal residue" evidence="2">
    <location>
        <position position="1"/>
    </location>
</feature>
<dbReference type="AlphaFoldDB" id="A0A699X5L0"/>
<evidence type="ECO:0000256" key="1">
    <source>
        <dbReference type="SAM" id="MobiDB-lite"/>
    </source>
</evidence>
<gene>
    <name evidence="2" type="ORF">Tci_927044</name>
</gene>
<accession>A0A699X5L0</accession>
<organism evidence="2">
    <name type="scientific">Tanacetum cinerariifolium</name>
    <name type="common">Dalmatian daisy</name>
    <name type="synonym">Chrysanthemum cinerariifolium</name>
    <dbReference type="NCBI Taxonomy" id="118510"/>
    <lineage>
        <taxon>Eukaryota</taxon>
        <taxon>Viridiplantae</taxon>
        <taxon>Streptophyta</taxon>
        <taxon>Embryophyta</taxon>
        <taxon>Tracheophyta</taxon>
        <taxon>Spermatophyta</taxon>
        <taxon>Magnoliopsida</taxon>
        <taxon>eudicotyledons</taxon>
        <taxon>Gunneridae</taxon>
        <taxon>Pentapetalae</taxon>
        <taxon>asterids</taxon>
        <taxon>campanulids</taxon>
        <taxon>Asterales</taxon>
        <taxon>Asteraceae</taxon>
        <taxon>Asteroideae</taxon>
        <taxon>Anthemideae</taxon>
        <taxon>Anthemidinae</taxon>
        <taxon>Tanacetum</taxon>
    </lineage>
</organism>
<comment type="caution">
    <text evidence="2">The sequence shown here is derived from an EMBL/GenBank/DDBJ whole genome shotgun (WGS) entry which is preliminary data.</text>
</comment>